<evidence type="ECO:0000313" key="2">
    <source>
        <dbReference type="Proteomes" id="UP001519343"/>
    </source>
</evidence>
<dbReference type="NCBIfam" id="TIGR02833">
    <property type="entry name" value="spore_III_AB"/>
    <property type="match status" value="1"/>
</dbReference>
<evidence type="ECO:0000313" key="1">
    <source>
        <dbReference type="EMBL" id="MBP1934174.1"/>
    </source>
</evidence>
<gene>
    <name evidence="1" type="ORF">J2Z37_004193</name>
</gene>
<comment type="caution">
    <text evidence="1">The sequence shown here is derived from an EMBL/GenBank/DDBJ whole genome shotgun (WGS) entry which is preliminary data.</text>
</comment>
<name>A0ABS4GV76_9BACL</name>
<dbReference type="PIRSF" id="PIRSF021435">
    <property type="entry name" value="SpoIIIAB"/>
    <property type="match status" value="1"/>
</dbReference>
<dbReference type="Proteomes" id="UP001519343">
    <property type="component" value="Unassembled WGS sequence"/>
</dbReference>
<dbReference type="EMBL" id="JAGGKT010000017">
    <property type="protein sequence ID" value="MBP1934174.1"/>
    <property type="molecule type" value="Genomic_DNA"/>
</dbReference>
<dbReference type="Pfam" id="PF09548">
    <property type="entry name" value="Spore_III_AB"/>
    <property type="match status" value="1"/>
</dbReference>
<sequence length="172" mass="19419">MMKIIGALIIIFSLTMIGFQAASMFSNRPKEIRRIIIGLQVLETEICYGSTALPQALLHVAKRVRGNVGELFYLASGFLTHYDGLSTSDCWEMAIDKMWGKTVMKKPEKEILLHLGKILGQSDRSDQQKHIRLAVINLQSEEEEARNDQKKYEKMCKSLGFLGGILAVILIY</sequence>
<reference evidence="1 2" key="1">
    <citation type="submission" date="2021-03" db="EMBL/GenBank/DDBJ databases">
        <title>Genomic Encyclopedia of Type Strains, Phase IV (KMG-IV): sequencing the most valuable type-strain genomes for metagenomic binning, comparative biology and taxonomic classification.</title>
        <authorList>
            <person name="Goeker M."/>
        </authorList>
    </citation>
    <scope>NUCLEOTIDE SEQUENCE [LARGE SCALE GENOMIC DNA]</scope>
    <source>
        <strain evidence="1 2">DSM 24738</strain>
    </source>
</reference>
<protein>
    <submittedName>
        <fullName evidence="1">Stage III sporulation protein AB</fullName>
    </submittedName>
</protein>
<proteinExistence type="predicted"/>
<keyword evidence="2" id="KW-1185">Reference proteome</keyword>
<dbReference type="InterPro" id="IPR014198">
    <property type="entry name" value="Spore_III_AB"/>
</dbReference>
<organism evidence="1 2">
    <name type="scientific">Ammoniphilus resinae</name>
    <dbReference type="NCBI Taxonomy" id="861532"/>
    <lineage>
        <taxon>Bacteria</taxon>
        <taxon>Bacillati</taxon>
        <taxon>Bacillota</taxon>
        <taxon>Bacilli</taxon>
        <taxon>Bacillales</taxon>
        <taxon>Paenibacillaceae</taxon>
        <taxon>Aneurinibacillus group</taxon>
        <taxon>Ammoniphilus</taxon>
    </lineage>
</organism>
<accession>A0ABS4GV76</accession>